<gene>
    <name evidence="1" type="ORF">L3Q82_001151</name>
</gene>
<dbReference type="EMBL" id="CM041542">
    <property type="protein sequence ID" value="KAI3364985.1"/>
    <property type="molecule type" value="Genomic_DNA"/>
</dbReference>
<accession>A0ACB8WAD9</accession>
<evidence type="ECO:0000313" key="2">
    <source>
        <dbReference type="Proteomes" id="UP000831701"/>
    </source>
</evidence>
<proteinExistence type="predicted"/>
<comment type="caution">
    <text evidence="1">The sequence shown here is derived from an EMBL/GenBank/DDBJ whole genome shotgun (WGS) entry which is preliminary data.</text>
</comment>
<evidence type="ECO:0000313" key="1">
    <source>
        <dbReference type="EMBL" id="KAI3364985.1"/>
    </source>
</evidence>
<dbReference type="Proteomes" id="UP000831701">
    <property type="component" value="Chromosome 12"/>
</dbReference>
<organism evidence="1 2">
    <name type="scientific">Scortum barcoo</name>
    <name type="common">barcoo grunter</name>
    <dbReference type="NCBI Taxonomy" id="214431"/>
    <lineage>
        <taxon>Eukaryota</taxon>
        <taxon>Metazoa</taxon>
        <taxon>Chordata</taxon>
        <taxon>Craniata</taxon>
        <taxon>Vertebrata</taxon>
        <taxon>Euteleostomi</taxon>
        <taxon>Actinopterygii</taxon>
        <taxon>Neopterygii</taxon>
        <taxon>Teleostei</taxon>
        <taxon>Neoteleostei</taxon>
        <taxon>Acanthomorphata</taxon>
        <taxon>Eupercaria</taxon>
        <taxon>Centrarchiformes</taxon>
        <taxon>Terapontoidei</taxon>
        <taxon>Terapontidae</taxon>
        <taxon>Scortum</taxon>
    </lineage>
</organism>
<protein>
    <submittedName>
        <fullName evidence="1">Uncharacterized protein</fullName>
    </submittedName>
</protein>
<reference evidence="1" key="1">
    <citation type="submission" date="2022-04" db="EMBL/GenBank/DDBJ databases">
        <title>Jade perch genome.</title>
        <authorList>
            <person name="Chao B."/>
        </authorList>
    </citation>
    <scope>NUCLEOTIDE SEQUENCE</scope>
    <source>
        <strain evidence="1">CB-2022</strain>
    </source>
</reference>
<sequence length="491" mass="54582">MSALFTCEDPDTWRSVRGKYWDVVEAKAKSKKPGKLLNLDKWYQEELPTLISSRPDKYVTLSELVKLMEWKLTRGKFRPRLQQLVASNSEDTVEKCSRKAFSLLPDVQAAIAELSSLKGVGPATASAVLAAGAPEQTAFMSDEAMESVPGLKPIQYTAKHYALYLGKMVERAEKLNKEIEPRKLGTILSIQGWSQCVCGGGPVGRWGPSSGRRWYLHPQQLICKDVPEDGEEEEGDEGEDDDPPGALFLQALLVAAQDQQPHADANDGTREVCHEARLGARGGQRRGEAQPDCSTHLRTHCGGQRGDKRQGEQGDTCQRCDTTICGQRRRDNLRPPAQRKSPAPWGRNKLLSPPAHSALIAELTLTGRKEQKKRNHSAVINTKTSLTHCYLSHAVRQQAQACCYERLLGDLDCLKCEVVSEEVDSPRLTRGYEEKHGVLAPVDVLKHKKKLKELLARGKEIQEREKDGKDSKCRQKGIPVFFLSSAAELKC</sequence>
<keyword evidence="2" id="KW-1185">Reference proteome</keyword>
<name>A0ACB8WAD9_9TELE</name>